<evidence type="ECO:0000313" key="2">
    <source>
        <dbReference type="Proteomes" id="UP000259465"/>
    </source>
</evidence>
<reference evidence="1 2" key="1">
    <citation type="submission" date="2018-08" db="EMBL/GenBank/DDBJ databases">
        <title>Complete genome sequence of JP2-74.</title>
        <authorList>
            <person name="Wu L."/>
        </authorList>
    </citation>
    <scope>NUCLEOTIDE SEQUENCE [LARGE SCALE GENOMIC DNA]</scope>
    <source>
        <strain evidence="1 2">JP2-74</strain>
    </source>
</reference>
<proteinExistence type="predicted"/>
<sequence>MGDAMFFSIFREERETAHKSRVALPPSPTPEIQAAMVYSKDLLEASQRLHRARNRHQLEDALSSIERHIAAMRAAIDK</sequence>
<gene>
    <name evidence="1" type="ORF">D1345_09250</name>
</gene>
<dbReference type="Proteomes" id="UP000259465">
    <property type="component" value="Chromosome"/>
</dbReference>
<organism evidence="1 2">
    <name type="scientific">Chromobacterium rhizoryzae</name>
    <dbReference type="NCBI Taxonomy" id="1778675"/>
    <lineage>
        <taxon>Bacteria</taxon>
        <taxon>Pseudomonadati</taxon>
        <taxon>Pseudomonadota</taxon>
        <taxon>Betaproteobacteria</taxon>
        <taxon>Neisseriales</taxon>
        <taxon>Chromobacteriaceae</taxon>
        <taxon>Chromobacterium</taxon>
    </lineage>
</organism>
<accession>A0AAD0W8H2</accession>
<dbReference type="AlphaFoldDB" id="A0AAD0W8H2"/>
<dbReference type="KEGG" id="crz:D1345_09250"/>
<keyword evidence="2" id="KW-1185">Reference proteome</keyword>
<evidence type="ECO:0000313" key="1">
    <source>
        <dbReference type="EMBL" id="AXT46362.1"/>
    </source>
</evidence>
<protein>
    <recommendedName>
        <fullName evidence="3">DUF1843 domain-containing protein</fullName>
    </recommendedName>
</protein>
<evidence type="ECO:0008006" key="3">
    <source>
        <dbReference type="Google" id="ProtNLM"/>
    </source>
</evidence>
<name>A0AAD0W8H2_9NEIS</name>
<dbReference type="EMBL" id="CP031968">
    <property type="protein sequence ID" value="AXT46362.1"/>
    <property type="molecule type" value="Genomic_DNA"/>
</dbReference>